<feature type="repeat" description="TNFR-Cys" evidence="1">
    <location>
        <begin position="218"/>
        <end position="275"/>
    </location>
</feature>
<accession>A0A0D2X4A9</accession>
<dbReference type="InParanoid" id="A0A0D2X4A9"/>
<evidence type="ECO:0000259" key="3">
    <source>
        <dbReference type="PROSITE" id="PS50050"/>
    </source>
</evidence>
<dbReference type="EMBL" id="KE346369">
    <property type="protein sequence ID" value="KJE95739.1"/>
    <property type="molecule type" value="Genomic_DNA"/>
</dbReference>
<dbReference type="InterPro" id="IPR001368">
    <property type="entry name" value="TNFR/NGFR_Cys_rich_reg"/>
</dbReference>
<comment type="caution">
    <text evidence="1">Lacks conserved residue(s) required for the propagation of feature annotation.</text>
</comment>
<evidence type="ECO:0000256" key="1">
    <source>
        <dbReference type="PROSITE-ProRule" id="PRU00206"/>
    </source>
</evidence>
<name>A0A0D2X4A9_CAPO3</name>
<feature type="domain" description="TNFR-Cys" evidence="3">
    <location>
        <begin position="218"/>
        <end position="275"/>
    </location>
</feature>
<proteinExistence type="predicted"/>
<dbReference type="PhylomeDB" id="A0A0D2X4A9"/>
<dbReference type="eggNOG" id="KOG1026">
    <property type="taxonomic scope" value="Eukaryota"/>
</dbReference>
<organism evidence="4 5">
    <name type="scientific">Capsaspora owczarzaki (strain ATCC 30864)</name>
    <dbReference type="NCBI Taxonomy" id="595528"/>
    <lineage>
        <taxon>Eukaryota</taxon>
        <taxon>Filasterea</taxon>
        <taxon>Capsaspora</taxon>
    </lineage>
</organism>
<evidence type="ECO:0000313" key="5">
    <source>
        <dbReference type="Proteomes" id="UP000008743"/>
    </source>
</evidence>
<evidence type="ECO:0000256" key="2">
    <source>
        <dbReference type="SAM" id="SignalP"/>
    </source>
</evidence>
<evidence type="ECO:0000313" key="4">
    <source>
        <dbReference type="EMBL" id="KJE95739.1"/>
    </source>
</evidence>
<feature type="disulfide bond" evidence="1">
    <location>
        <begin position="257"/>
        <end position="275"/>
    </location>
</feature>
<dbReference type="PROSITE" id="PS50050">
    <property type="entry name" value="TNFR_NGFR_2"/>
    <property type="match status" value="1"/>
</dbReference>
<dbReference type="AlphaFoldDB" id="A0A0D2X4A9"/>
<protein>
    <recommendedName>
        <fullName evidence="3">TNFR-Cys domain-containing protein</fullName>
    </recommendedName>
</protein>
<reference evidence="5" key="1">
    <citation type="submission" date="2011-02" db="EMBL/GenBank/DDBJ databases">
        <title>The Genome Sequence of Capsaspora owczarzaki ATCC 30864.</title>
        <authorList>
            <person name="Russ C."/>
            <person name="Cuomo C."/>
            <person name="Burger G."/>
            <person name="Gray M.W."/>
            <person name="Holland P.W.H."/>
            <person name="King N."/>
            <person name="Lang F.B.F."/>
            <person name="Roger A.J."/>
            <person name="Ruiz-Trillo I."/>
            <person name="Young S.K."/>
            <person name="Zeng Q."/>
            <person name="Gargeya S."/>
            <person name="Alvarado L."/>
            <person name="Berlin A."/>
            <person name="Chapman S.B."/>
            <person name="Chen Z."/>
            <person name="Freedman E."/>
            <person name="Gellesch M."/>
            <person name="Goldberg J."/>
            <person name="Griggs A."/>
            <person name="Gujja S."/>
            <person name="Heilman E."/>
            <person name="Heiman D."/>
            <person name="Howarth C."/>
            <person name="Mehta T."/>
            <person name="Neiman D."/>
            <person name="Pearson M."/>
            <person name="Roberts A."/>
            <person name="Saif S."/>
            <person name="Shea T."/>
            <person name="Shenoy N."/>
            <person name="Sisk P."/>
            <person name="Stolte C."/>
            <person name="Sykes S."/>
            <person name="White J."/>
            <person name="Yandava C."/>
            <person name="Haas B."/>
            <person name="Nusbaum C."/>
            <person name="Birren B."/>
        </authorList>
    </citation>
    <scope>NUCLEOTIDE SEQUENCE</scope>
    <source>
        <strain evidence="5">ATCC 30864</strain>
    </source>
</reference>
<dbReference type="PROSITE" id="PS00652">
    <property type="entry name" value="TNFR_NGFR_1"/>
    <property type="match status" value="1"/>
</dbReference>
<keyword evidence="2" id="KW-0732">Signal</keyword>
<dbReference type="Gene3D" id="2.10.50.10">
    <property type="entry name" value="Tumor Necrosis Factor Receptor, subunit A, domain 2"/>
    <property type="match status" value="1"/>
</dbReference>
<feature type="chain" id="PRO_5002266808" description="TNFR-Cys domain-containing protein" evidence="2">
    <location>
        <begin position="22"/>
        <end position="299"/>
    </location>
</feature>
<feature type="signal peptide" evidence="2">
    <location>
        <begin position="1"/>
        <end position="21"/>
    </location>
</feature>
<gene>
    <name evidence="4" type="ORF">CAOG_009958</name>
</gene>
<keyword evidence="5" id="KW-1185">Reference proteome</keyword>
<dbReference type="Proteomes" id="UP000008743">
    <property type="component" value="Unassembled WGS sequence"/>
</dbReference>
<sequence length="299" mass="30706">MARSRLAILLVVLCVAHFADAQSASCSNAPAFTGSSGAARPYTGSIGLYNAPYERPQGGSNIGGAKCLTWQYTPLTAGTINMTTCGLVSDDTMMFLSSGSCVNNFGTILNQIADDSCGLQSTLSLSINASTIYYLHLCRYASDRTNPASPGLANGNVVFNFLCPAGMTDHDSLVETACVACGAGTDTSTGAKAGPCTNFNVPAGSFDHDSNSATAAITCPPGNYAPAAGTTCTTCGTETWDHDSSSATACTSCTSACSASSFQSQDCTPTSNRICTSCTSPFYGDATNRTCVTRRHLSA</sequence>
<keyword evidence="1" id="KW-1015">Disulfide bond</keyword>